<keyword evidence="2" id="KW-0560">Oxidoreductase</keyword>
<protein>
    <submittedName>
        <fullName evidence="4">Aldehyde dehydrogenase family protein</fullName>
    </submittedName>
</protein>
<dbReference type="PANTHER" id="PTHR42804">
    <property type="entry name" value="ALDEHYDE DEHYDROGENASE"/>
    <property type="match status" value="1"/>
</dbReference>
<comment type="similarity">
    <text evidence="1">Belongs to the aldehyde dehydrogenase family.</text>
</comment>
<dbReference type="PANTHER" id="PTHR42804:SF1">
    <property type="entry name" value="ALDEHYDE DEHYDROGENASE-RELATED"/>
    <property type="match status" value="1"/>
</dbReference>
<dbReference type="EMBL" id="JBANDX010000344">
    <property type="protein sequence ID" value="MEL0611463.1"/>
    <property type="molecule type" value="Genomic_DNA"/>
</dbReference>
<evidence type="ECO:0000313" key="4">
    <source>
        <dbReference type="EMBL" id="MEL0611463.1"/>
    </source>
</evidence>
<dbReference type="RefSeq" id="WP_341636275.1">
    <property type="nucleotide sequence ID" value="NZ_JBANDX010000344.1"/>
</dbReference>
<name>A0ABU9FZ28_9VIBR</name>
<reference evidence="4 5" key="1">
    <citation type="submission" date="2024-02" db="EMBL/GenBank/DDBJ databases">
        <title>Bacteria isolated from the canopy kelp, Nereocystis luetkeana.</title>
        <authorList>
            <person name="Pfister C.A."/>
            <person name="Younker I.T."/>
            <person name="Light S.H."/>
        </authorList>
    </citation>
    <scope>NUCLEOTIDE SEQUENCE [LARGE SCALE GENOMIC DNA]</scope>
    <source>
        <strain evidence="4 5">TI.1.15</strain>
    </source>
</reference>
<dbReference type="InterPro" id="IPR016162">
    <property type="entry name" value="Ald_DH_N"/>
</dbReference>
<feature type="domain" description="Aldehyde dehydrogenase" evidence="3">
    <location>
        <begin position="2"/>
        <end position="68"/>
    </location>
</feature>
<dbReference type="Proteomes" id="UP001377160">
    <property type="component" value="Unassembled WGS sequence"/>
</dbReference>
<organism evidence="4 5">
    <name type="scientific">Vibrio echinoideorum</name>
    <dbReference type="NCBI Taxonomy" id="2100116"/>
    <lineage>
        <taxon>Bacteria</taxon>
        <taxon>Pseudomonadati</taxon>
        <taxon>Pseudomonadota</taxon>
        <taxon>Gammaproteobacteria</taxon>
        <taxon>Vibrionales</taxon>
        <taxon>Vibrionaceae</taxon>
        <taxon>Vibrio</taxon>
    </lineage>
</organism>
<proteinExistence type="inferred from homology"/>
<keyword evidence="5" id="KW-1185">Reference proteome</keyword>
<sequence length="69" mass="6850">LTPASAVALTEIIHLQGMAGGTFNLVLGCGSKVGDAMINSKDVNGVSFTGSVDTGPKVAAATAPNFVRC</sequence>
<dbReference type="InterPro" id="IPR015590">
    <property type="entry name" value="Aldehyde_DH_dom"/>
</dbReference>
<evidence type="ECO:0000313" key="5">
    <source>
        <dbReference type="Proteomes" id="UP001377160"/>
    </source>
</evidence>
<gene>
    <name evidence="4" type="ORF">V8Z71_24785</name>
</gene>
<evidence type="ECO:0000259" key="3">
    <source>
        <dbReference type="Pfam" id="PF00171"/>
    </source>
</evidence>
<dbReference type="Pfam" id="PF00171">
    <property type="entry name" value="Aldedh"/>
    <property type="match status" value="1"/>
</dbReference>
<dbReference type="Gene3D" id="3.40.605.10">
    <property type="entry name" value="Aldehyde Dehydrogenase, Chain A, domain 1"/>
    <property type="match status" value="1"/>
</dbReference>
<accession>A0ABU9FZ28</accession>
<feature type="non-terminal residue" evidence="4">
    <location>
        <position position="69"/>
    </location>
</feature>
<comment type="caution">
    <text evidence="4">The sequence shown here is derived from an EMBL/GenBank/DDBJ whole genome shotgun (WGS) entry which is preliminary data.</text>
</comment>
<feature type="non-terminal residue" evidence="4">
    <location>
        <position position="1"/>
    </location>
</feature>
<evidence type="ECO:0000256" key="1">
    <source>
        <dbReference type="ARBA" id="ARBA00009986"/>
    </source>
</evidence>
<evidence type="ECO:0000256" key="2">
    <source>
        <dbReference type="ARBA" id="ARBA00023002"/>
    </source>
</evidence>
<dbReference type="SUPFAM" id="SSF53720">
    <property type="entry name" value="ALDH-like"/>
    <property type="match status" value="1"/>
</dbReference>
<dbReference type="InterPro" id="IPR016161">
    <property type="entry name" value="Ald_DH/histidinol_DH"/>
</dbReference>